<dbReference type="OrthoDB" id="794757at2"/>
<protein>
    <submittedName>
        <fullName evidence="2">Uncharacterized protein</fullName>
    </submittedName>
</protein>
<keyword evidence="1" id="KW-0732">Signal</keyword>
<comment type="caution">
    <text evidence="2">The sequence shown here is derived from an EMBL/GenBank/DDBJ whole genome shotgun (WGS) entry which is preliminary data.</text>
</comment>
<proteinExistence type="predicted"/>
<evidence type="ECO:0000256" key="1">
    <source>
        <dbReference type="SAM" id="SignalP"/>
    </source>
</evidence>
<evidence type="ECO:0000313" key="3">
    <source>
        <dbReference type="Proteomes" id="UP000240912"/>
    </source>
</evidence>
<keyword evidence="3" id="KW-1185">Reference proteome</keyword>
<reference evidence="2 3" key="1">
    <citation type="submission" date="2018-03" db="EMBL/GenBank/DDBJ databases">
        <authorList>
            <person name="Keele B.F."/>
        </authorList>
    </citation>
    <scope>NUCLEOTIDE SEQUENCE [LARGE SCALE GENOMIC DNA]</scope>
    <source>
        <strain evidence="2 3">YL28-9</strain>
    </source>
</reference>
<organism evidence="2 3">
    <name type="scientific">Pedobacter yulinensis</name>
    <dbReference type="NCBI Taxonomy" id="2126353"/>
    <lineage>
        <taxon>Bacteria</taxon>
        <taxon>Pseudomonadati</taxon>
        <taxon>Bacteroidota</taxon>
        <taxon>Sphingobacteriia</taxon>
        <taxon>Sphingobacteriales</taxon>
        <taxon>Sphingobacteriaceae</taxon>
        <taxon>Pedobacter</taxon>
    </lineage>
</organism>
<dbReference type="EMBL" id="PYLS01000008">
    <property type="protein sequence ID" value="PST81730.1"/>
    <property type="molecule type" value="Genomic_DNA"/>
</dbReference>
<sequence>MKRSRRFLLLLPWLLGSCVQPEAASGRAYFSLGDYFSSEATRLQQISPMVNKQVTVNGIGEGKRVRIADWKSELAVFSEADINKAAWRGAFRLQKTDSTDIYTSANPKISVRKVEIHKKADSINRVLIVTQTKNYLYRSADSLEYVPGKSYRISKRQNIRFLAPKQYTITGQF</sequence>
<dbReference type="AlphaFoldDB" id="A0A2T3HH18"/>
<accession>A0A2T3HH18</accession>
<feature type="chain" id="PRO_5015482403" evidence="1">
    <location>
        <begin position="24"/>
        <end position="173"/>
    </location>
</feature>
<dbReference type="Proteomes" id="UP000240912">
    <property type="component" value="Unassembled WGS sequence"/>
</dbReference>
<gene>
    <name evidence="2" type="ORF">C7T94_17815</name>
</gene>
<dbReference type="RefSeq" id="WP_107217212.1">
    <property type="nucleotide sequence ID" value="NZ_KZ686272.1"/>
</dbReference>
<feature type="signal peptide" evidence="1">
    <location>
        <begin position="1"/>
        <end position="23"/>
    </location>
</feature>
<evidence type="ECO:0000313" key="2">
    <source>
        <dbReference type="EMBL" id="PST81730.1"/>
    </source>
</evidence>
<name>A0A2T3HH18_9SPHI</name>
<dbReference type="PROSITE" id="PS51257">
    <property type="entry name" value="PROKAR_LIPOPROTEIN"/>
    <property type="match status" value="1"/>
</dbReference>